<dbReference type="AlphaFoldDB" id="A0AAP2USH6"/>
<comment type="caution">
    <text evidence="1">The sequence shown here is derived from an EMBL/GenBank/DDBJ whole genome shotgun (WGS) entry which is preliminary data.</text>
</comment>
<reference evidence="1" key="1">
    <citation type="journal article" date="2022" name="Clin. Infect. Dis.">
        <title>Association between Clostridium innocuum and antibiotic-associated diarrhea in adults and children: A cross-sectional study and comparative genomics analysis.</title>
        <authorList>
            <person name="Cherny K.E."/>
            <person name="Muscat E.B."/>
            <person name="Balaji A."/>
            <person name="Mukherjee J."/>
            <person name="Ozer E.A."/>
            <person name="Angarone M.P."/>
            <person name="Hauser A.R."/>
            <person name="Sichel J.S."/>
            <person name="Amponsah E."/>
            <person name="Kociolek L.K."/>
        </authorList>
    </citation>
    <scope>NUCLEOTIDE SEQUENCE</scope>
    <source>
        <strain evidence="1">NU1-AC-029v</strain>
    </source>
</reference>
<dbReference type="EMBL" id="JAKTMA010000113">
    <property type="protein sequence ID" value="MCR0235696.1"/>
    <property type="molecule type" value="Genomic_DNA"/>
</dbReference>
<gene>
    <name evidence="1" type="ORF">MKC95_23325</name>
</gene>
<sequence length="64" mass="7933">MPKQKLNKKQQELWDELQRKTDEFYDNVPEEEKQKWPNGDLYLPLRVMEQEYLKRIREAANEHS</sequence>
<protein>
    <submittedName>
        <fullName evidence="1">Uncharacterized protein</fullName>
    </submittedName>
</protein>
<evidence type="ECO:0000313" key="2">
    <source>
        <dbReference type="Proteomes" id="UP001203972"/>
    </source>
</evidence>
<dbReference type="RefSeq" id="WP_008728252.1">
    <property type="nucleotide sequence ID" value="NZ_AP025565.1"/>
</dbReference>
<dbReference type="Proteomes" id="UP001203972">
    <property type="component" value="Unassembled WGS sequence"/>
</dbReference>
<proteinExistence type="predicted"/>
<evidence type="ECO:0000313" key="1">
    <source>
        <dbReference type="EMBL" id="MCR0235696.1"/>
    </source>
</evidence>
<accession>A0AAP2USH6</accession>
<organism evidence="1 2">
    <name type="scientific">Clostridium innocuum</name>
    <dbReference type="NCBI Taxonomy" id="1522"/>
    <lineage>
        <taxon>Bacteria</taxon>
        <taxon>Bacillati</taxon>
        <taxon>Bacillota</taxon>
        <taxon>Clostridia</taxon>
        <taxon>Eubacteriales</taxon>
        <taxon>Clostridiaceae</taxon>
        <taxon>Clostridium</taxon>
    </lineage>
</organism>
<name>A0AAP2USH6_CLOIN</name>